<comment type="caution">
    <text evidence="2">The sequence shown here is derived from an EMBL/GenBank/DDBJ whole genome shotgun (WGS) entry which is preliminary data.</text>
</comment>
<protein>
    <submittedName>
        <fullName evidence="2">Uncharacterized protein</fullName>
    </submittedName>
</protein>
<reference evidence="2 3" key="1">
    <citation type="submission" date="2024-05" db="EMBL/GenBank/DDBJ databases">
        <authorList>
            <person name="Wallberg A."/>
        </authorList>
    </citation>
    <scope>NUCLEOTIDE SEQUENCE [LARGE SCALE GENOMIC DNA]</scope>
</reference>
<feature type="non-terminal residue" evidence="2">
    <location>
        <position position="1"/>
    </location>
</feature>
<organism evidence="2 3">
    <name type="scientific">Meganyctiphanes norvegica</name>
    <name type="common">Northern krill</name>
    <name type="synonym">Thysanopoda norvegica</name>
    <dbReference type="NCBI Taxonomy" id="48144"/>
    <lineage>
        <taxon>Eukaryota</taxon>
        <taxon>Metazoa</taxon>
        <taxon>Ecdysozoa</taxon>
        <taxon>Arthropoda</taxon>
        <taxon>Crustacea</taxon>
        <taxon>Multicrustacea</taxon>
        <taxon>Malacostraca</taxon>
        <taxon>Eumalacostraca</taxon>
        <taxon>Eucarida</taxon>
        <taxon>Euphausiacea</taxon>
        <taxon>Euphausiidae</taxon>
        <taxon>Meganyctiphanes</taxon>
    </lineage>
</organism>
<feature type="non-terminal residue" evidence="2">
    <location>
        <position position="163"/>
    </location>
</feature>
<feature type="transmembrane region" description="Helical" evidence="1">
    <location>
        <begin position="137"/>
        <end position="162"/>
    </location>
</feature>
<keyword evidence="1" id="KW-1133">Transmembrane helix</keyword>
<sequence length="163" mass="18496">DREQPGQDDNKSNPLIEAYFAEDHPDFKSLHQFSGVDGFLLNTDALYEVNSGHQWYLQVLYTIGPSHRRGKRELNDLHSVMSEMKSINKRESGSLVLDEDLPTPSFLQSLHVRNGTNMRGFQLHHDVHTASTSDRTVFLSVLYIIIALIVLLVIIIATLLLIK</sequence>
<evidence type="ECO:0000313" key="3">
    <source>
        <dbReference type="Proteomes" id="UP001497623"/>
    </source>
</evidence>
<keyword evidence="1" id="KW-0472">Membrane</keyword>
<name>A0AAV2RGU7_MEGNR</name>
<keyword evidence="3" id="KW-1185">Reference proteome</keyword>
<proteinExistence type="predicted"/>
<dbReference type="EMBL" id="CAXKWB010021515">
    <property type="protein sequence ID" value="CAL4123240.1"/>
    <property type="molecule type" value="Genomic_DNA"/>
</dbReference>
<evidence type="ECO:0000313" key="2">
    <source>
        <dbReference type="EMBL" id="CAL4123240.1"/>
    </source>
</evidence>
<dbReference type="Proteomes" id="UP001497623">
    <property type="component" value="Unassembled WGS sequence"/>
</dbReference>
<accession>A0AAV2RGU7</accession>
<evidence type="ECO:0000256" key="1">
    <source>
        <dbReference type="SAM" id="Phobius"/>
    </source>
</evidence>
<keyword evidence="1" id="KW-0812">Transmembrane</keyword>
<dbReference type="AlphaFoldDB" id="A0AAV2RGU7"/>
<gene>
    <name evidence="2" type="ORF">MNOR_LOCUS23906</name>
</gene>